<name>A0A4D6KA38_9EURY</name>
<dbReference type="GeneID" id="42178488"/>
<evidence type="ECO:0008006" key="3">
    <source>
        <dbReference type="Google" id="ProtNLM"/>
    </source>
</evidence>
<reference evidence="1 2" key="1">
    <citation type="submission" date="2019-04" db="EMBL/GenBank/DDBJ databases">
        <title>Complete genome sequence of Arthrobacter sp. ZXY-2 associated with effective atrazine degradation and salt adaptation.</title>
        <authorList>
            <person name="Zhao X."/>
        </authorList>
    </citation>
    <scope>NUCLEOTIDE SEQUENCE [LARGE SCALE GENOMIC DNA]</scope>
    <source>
        <strain evidence="2">ZP60</strain>
    </source>
</reference>
<dbReference type="OMA" id="RDENSAW"/>
<dbReference type="SUPFAM" id="SSF88723">
    <property type="entry name" value="PIN domain-like"/>
    <property type="match status" value="1"/>
</dbReference>
<gene>
    <name evidence="1" type="ORF">E5139_06090</name>
</gene>
<dbReference type="AlphaFoldDB" id="A0A4D6KA38"/>
<organism evidence="1 2">
    <name type="scientific">Halomicrobium mukohataei</name>
    <dbReference type="NCBI Taxonomy" id="57705"/>
    <lineage>
        <taxon>Archaea</taxon>
        <taxon>Methanobacteriati</taxon>
        <taxon>Methanobacteriota</taxon>
        <taxon>Stenosarchaea group</taxon>
        <taxon>Halobacteria</taxon>
        <taxon>Halobacteriales</taxon>
        <taxon>Haloarculaceae</taxon>
        <taxon>Halomicrobium</taxon>
    </lineage>
</organism>
<dbReference type="KEGG" id="halz:E5139_06090"/>
<dbReference type="Proteomes" id="UP000297053">
    <property type="component" value="Chromosome"/>
</dbReference>
<dbReference type="InterPro" id="IPR029060">
    <property type="entry name" value="PIN-like_dom_sf"/>
</dbReference>
<reference evidence="1 2" key="2">
    <citation type="submission" date="2019-04" db="EMBL/GenBank/DDBJ databases">
        <authorList>
            <person name="Yang S."/>
            <person name="Wei W."/>
        </authorList>
    </citation>
    <scope>NUCLEOTIDE SEQUENCE [LARGE SCALE GENOMIC DNA]</scope>
    <source>
        <strain evidence="2">ZP60</strain>
    </source>
</reference>
<sequence>MADASFLDTGVVLGFCFRDDSHHHRCREYLDDHDFVLFVSDHVESEYLNREPSLAQEVANGIFDHIDRLHDSEFEGQLDSMDTSRIRQNLVSGNNPAGTTLHTFYSDEVPNFIQITDLTERLRDLARDIEQIAIENRETLMTKVEVWERDNEYAEIDDKLSEIPWDDRRICLDAHDVAEVTGKPTELATTNPTDLVDHGYRTVILERTSLENVVSLAVRS</sequence>
<protein>
    <recommendedName>
        <fullName evidence="3">PIN domain-containing protein</fullName>
    </recommendedName>
</protein>
<evidence type="ECO:0000313" key="2">
    <source>
        <dbReference type="Proteomes" id="UP000297053"/>
    </source>
</evidence>
<accession>A0A4D6KA38</accession>
<proteinExistence type="predicted"/>
<dbReference type="EMBL" id="CP039375">
    <property type="protein sequence ID" value="QCD65228.1"/>
    <property type="molecule type" value="Genomic_DNA"/>
</dbReference>
<evidence type="ECO:0000313" key="1">
    <source>
        <dbReference type="EMBL" id="QCD65228.1"/>
    </source>
</evidence>
<dbReference type="RefSeq" id="WP_015761567.1">
    <property type="nucleotide sequence ID" value="NZ_CP039375.1"/>
</dbReference>